<comment type="caution">
    <text evidence="1">The sequence shown here is derived from an EMBL/GenBank/DDBJ whole genome shotgun (WGS) entry which is preliminary data.</text>
</comment>
<accession>A0AC60PBI1</accession>
<proteinExistence type="predicted"/>
<name>A0AC60PBI1_IXOPE</name>
<gene>
    <name evidence="1" type="ORF">HPB47_006034</name>
</gene>
<evidence type="ECO:0000313" key="2">
    <source>
        <dbReference type="Proteomes" id="UP000805193"/>
    </source>
</evidence>
<dbReference type="EMBL" id="JABSTQ010010904">
    <property type="protein sequence ID" value="KAG0416936.1"/>
    <property type="molecule type" value="Genomic_DNA"/>
</dbReference>
<organism evidence="1 2">
    <name type="scientific">Ixodes persulcatus</name>
    <name type="common">Taiga tick</name>
    <dbReference type="NCBI Taxonomy" id="34615"/>
    <lineage>
        <taxon>Eukaryota</taxon>
        <taxon>Metazoa</taxon>
        <taxon>Ecdysozoa</taxon>
        <taxon>Arthropoda</taxon>
        <taxon>Chelicerata</taxon>
        <taxon>Arachnida</taxon>
        <taxon>Acari</taxon>
        <taxon>Parasitiformes</taxon>
        <taxon>Ixodida</taxon>
        <taxon>Ixodoidea</taxon>
        <taxon>Ixodidae</taxon>
        <taxon>Ixodinae</taxon>
        <taxon>Ixodes</taxon>
    </lineage>
</organism>
<evidence type="ECO:0000313" key="1">
    <source>
        <dbReference type="EMBL" id="KAG0416936.1"/>
    </source>
</evidence>
<reference evidence="1 2" key="1">
    <citation type="journal article" date="2020" name="Cell">
        <title>Large-Scale Comparative Analyses of Tick Genomes Elucidate Their Genetic Diversity and Vector Capacities.</title>
        <authorList>
            <consortium name="Tick Genome and Microbiome Consortium (TIGMIC)"/>
            <person name="Jia N."/>
            <person name="Wang J."/>
            <person name="Shi W."/>
            <person name="Du L."/>
            <person name="Sun Y."/>
            <person name="Zhan W."/>
            <person name="Jiang J.F."/>
            <person name="Wang Q."/>
            <person name="Zhang B."/>
            <person name="Ji P."/>
            <person name="Bell-Sakyi L."/>
            <person name="Cui X.M."/>
            <person name="Yuan T.T."/>
            <person name="Jiang B.G."/>
            <person name="Yang W.F."/>
            <person name="Lam T.T."/>
            <person name="Chang Q.C."/>
            <person name="Ding S.J."/>
            <person name="Wang X.J."/>
            <person name="Zhu J.G."/>
            <person name="Ruan X.D."/>
            <person name="Zhao L."/>
            <person name="Wei J.T."/>
            <person name="Ye R.Z."/>
            <person name="Que T.C."/>
            <person name="Du C.H."/>
            <person name="Zhou Y.H."/>
            <person name="Cheng J.X."/>
            <person name="Dai P.F."/>
            <person name="Guo W.B."/>
            <person name="Han X.H."/>
            <person name="Huang E.J."/>
            <person name="Li L.F."/>
            <person name="Wei W."/>
            <person name="Gao Y.C."/>
            <person name="Liu J.Z."/>
            <person name="Shao H.Z."/>
            <person name="Wang X."/>
            <person name="Wang C.C."/>
            <person name="Yang T.C."/>
            <person name="Huo Q.B."/>
            <person name="Li W."/>
            <person name="Chen H.Y."/>
            <person name="Chen S.E."/>
            <person name="Zhou L.G."/>
            <person name="Ni X.B."/>
            <person name="Tian J.H."/>
            <person name="Sheng Y."/>
            <person name="Liu T."/>
            <person name="Pan Y.S."/>
            <person name="Xia L.Y."/>
            <person name="Li J."/>
            <person name="Zhao F."/>
            <person name="Cao W.C."/>
        </authorList>
    </citation>
    <scope>NUCLEOTIDE SEQUENCE [LARGE SCALE GENOMIC DNA]</scope>
    <source>
        <strain evidence="1">Iper-2018</strain>
    </source>
</reference>
<keyword evidence="2" id="KW-1185">Reference proteome</keyword>
<sequence length="188" mass="19483">MRHVPRGRAAERHSPGADGRAIASGIDARTPAPLWEDGARSANCLPLVLSSGGSTVGDNNEEGAAALSSRSSAGSARVRAFSGVVVVVVVASSSILVSACISAWNAAQRHHECRVYAGGLCTAGRIGLGLAFRAFFAASSEMPIRRRRLLGSAFVTPFASRARKCAKARPPWGDRAGLSVRSLCGPES</sequence>
<dbReference type="Proteomes" id="UP000805193">
    <property type="component" value="Unassembled WGS sequence"/>
</dbReference>
<protein>
    <submittedName>
        <fullName evidence="1">Uncharacterized protein</fullName>
    </submittedName>
</protein>